<keyword evidence="18" id="KW-1185">Reference proteome</keyword>
<evidence type="ECO:0000256" key="13">
    <source>
        <dbReference type="SAM" id="Phobius"/>
    </source>
</evidence>
<gene>
    <name evidence="17" type="ORF">Fcan01_12141</name>
</gene>
<dbReference type="Gene3D" id="2.60.40.10">
    <property type="entry name" value="Immunoglobulins"/>
    <property type="match status" value="9"/>
</dbReference>
<evidence type="ECO:0000256" key="3">
    <source>
        <dbReference type="ARBA" id="ARBA00022692"/>
    </source>
</evidence>
<dbReference type="InterPro" id="IPR050713">
    <property type="entry name" value="RTP_Phos/Ushers"/>
</dbReference>
<dbReference type="FunFam" id="3.90.190.10:FF:000009">
    <property type="entry name" value="Receptor-type tyrosine-protein phosphatase beta"/>
    <property type="match status" value="1"/>
</dbReference>
<feature type="compositionally biased region" description="Acidic residues" evidence="12">
    <location>
        <begin position="1629"/>
        <end position="1641"/>
    </location>
</feature>
<dbReference type="SMART" id="SM00404">
    <property type="entry name" value="PTPc_motif"/>
    <property type="match status" value="1"/>
</dbReference>
<comment type="caution">
    <text evidence="17">The sequence shown here is derived from an EMBL/GenBank/DDBJ whole genome shotgun (WGS) entry which is preliminary data.</text>
</comment>
<evidence type="ECO:0000313" key="18">
    <source>
        <dbReference type="Proteomes" id="UP000198287"/>
    </source>
</evidence>
<dbReference type="InterPro" id="IPR003961">
    <property type="entry name" value="FN3_dom"/>
</dbReference>
<dbReference type="InterPro" id="IPR041201">
    <property type="entry name" value="PTPRJ_TM"/>
</dbReference>
<protein>
    <recommendedName>
        <fullName evidence="2">protein-tyrosine-phosphatase</fullName>
        <ecNumber evidence="2">3.1.3.48</ecNumber>
    </recommendedName>
</protein>
<evidence type="ECO:0000256" key="1">
    <source>
        <dbReference type="ARBA" id="ARBA00004479"/>
    </source>
</evidence>
<feature type="domain" description="Tyrosine specific protein phosphatases" evidence="15">
    <location>
        <begin position="1528"/>
        <end position="1601"/>
    </location>
</feature>
<dbReference type="InterPro" id="IPR003595">
    <property type="entry name" value="Tyr_Pase_cat"/>
</dbReference>
<dbReference type="EMBL" id="LNIX01000006">
    <property type="protein sequence ID" value="OXA52820.1"/>
    <property type="molecule type" value="Genomic_DNA"/>
</dbReference>
<feature type="region of interest" description="Disordered" evidence="12">
    <location>
        <begin position="13"/>
        <end position="33"/>
    </location>
</feature>
<keyword evidence="6" id="KW-0378">Hydrolase</keyword>
<dbReference type="PROSITE" id="PS50055">
    <property type="entry name" value="TYR_PHOSPHATASE_PTP"/>
    <property type="match status" value="1"/>
</dbReference>
<dbReference type="PROSITE" id="PS50853">
    <property type="entry name" value="FN3"/>
    <property type="match status" value="6"/>
</dbReference>
<feature type="domain" description="Tyrosine-protein phosphatase" evidence="14">
    <location>
        <begin position="1353"/>
        <end position="1610"/>
    </location>
</feature>
<feature type="domain" description="Fibronectin type-III" evidence="16">
    <location>
        <begin position="188"/>
        <end position="279"/>
    </location>
</feature>
<feature type="domain" description="Fibronectin type-III" evidence="16">
    <location>
        <begin position="1033"/>
        <end position="1132"/>
    </location>
</feature>
<dbReference type="Pfam" id="PF18861">
    <property type="entry name" value="PTP_tm"/>
    <property type="match status" value="1"/>
</dbReference>
<keyword evidence="9 13" id="KW-0472">Membrane</keyword>
<dbReference type="GO" id="GO:0004725">
    <property type="term" value="F:protein tyrosine phosphatase activity"/>
    <property type="evidence" value="ECO:0007669"/>
    <property type="project" value="UniProtKB-EC"/>
</dbReference>
<keyword evidence="5" id="KW-0677">Repeat</keyword>
<evidence type="ECO:0000259" key="14">
    <source>
        <dbReference type="PROSITE" id="PS50055"/>
    </source>
</evidence>
<evidence type="ECO:0000256" key="9">
    <source>
        <dbReference type="ARBA" id="ARBA00023136"/>
    </source>
</evidence>
<dbReference type="InterPro" id="IPR016130">
    <property type="entry name" value="Tyr_Pase_AS"/>
</dbReference>
<dbReference type="PRINTS" id="PR00700">
    <property type="entry name" value="PRTYPHPHTASE"/>
</dbReference>
<reference evidence="17 18" key="1">
    <citation type="submission" date="2015-12" db="EMBL/GenBank/DDBJ databases">
        <title>The genome of Folsomia candida.</title>
        <authorList>
            <person name="Faddeeva A."/>
            <person name="Derks M.F."/>
            <person name="Anvar Y."/>
            <person name="Smit S."/>
            <person name="Van Straalen N."/>
            <person name="Roelofs D."/>
        </authorList>
    </citation>
    <scope>NUCLEOTIDE SEQUENCE [LARGE SCALE GENOMIC DNA]</scope>
    <source>
        <strain evidence="17 18">VU population</strain>
        <tissue evidence="17">Whole body</tissue>
    </source>
</reference>
<keyword evidence="7" id="KW-0904">Protein phosphatase</keyword>
<dbReference type="EC" id="3.1.3.48" evidence="2"/>
<feature type="transmembrane region" description="Helical" evidence="13">
    <location>
        <begin position="1274"/>
        <end position="1297"/>
    </location>
</feature>
<evidence type="ECO:0000313" key="17">
    <source>
        <dbReference type="EMBL" id="OXA52820.1"/>
    </source>
</evidence>
<evidence type="ECO:0000256" key="12">
    <source>
        <dbReference type="SAM" id="MobiDB-lite"/>
    </source>
</evidence>
<dbReference type="PROSITE" id="PS00383">
    <property type="entry name" value="TYR_PHOSPHATASE_1"/>
    <property type="match status" value="1"/>
</dbReference>
<dbReference type="STRING" id="158441.A0A226E649"/>
<evidence type="ECO:0000256" key="7">
    <source>
        <dbReference type="ARBA" id="ARBA00022912"/>
    </source>
</evidence>
<dbReference type="InterPro" id="IPR000387">
    <property type="entry name" value="Tyr_Pase_dom"/>
</dbReference>
<feature type="compositionally biased region" description="Acidic residues" evidence="12">
    <location>
        <begin position="16"/>
        <end position="28"/>
    </location>
</feature>
<dbReference type="SUPFAM" id="SSF49265">
    <property type="entry name" value="Fibronectin type III"/>
    <property type="match status" value="6"/>
</dbReference>
<feature type="region of interest" description="Disordered" evidence="12">
    <location>
        <begin position="1621"/>
        <end position="1641"/>
    </location>
</feature>
<evidence type="ECO:0000256" key="6">
    <source>
        <dbReference type="ARBA" id="ARBA00022801"/>
    </source>
</evidence>
<keyword evidence="3 13" id="KW-0812">Transmembrane</keyword>
<evidence type="ECO:0000256" key="8">
    <source>
        <dbReference type="ARBA" id="ARBA00022989"/>
    </source>
</evidence>
<dbReference type="Pfam" id="PF00102">
    <property type="entry name" value="Y_phosphatase"/>
    <property type="match status" value="1"/>
</dbReference>
<evidence type="ECO:0000259" key="16">
    <source>
        <dbReference type="PROSITE" id="PS50853"/>
    </source>
</evidence>
<dbReference type="GO" id="GO:0048666">
    <property type="term" value="P:neuron development"/>
    <property type="evidence" value="ECO:0007669"/>
    <property type="project" value="UniProtKB-ARBA"/>
</dbReference>
<evidence type="ECO:0000256" key="4">
    <source>
        <dbReference type="ARBA" id="ARBA00022729"/>
    </source>
</evidence>
<comment type="catalytic activity">
    <reaction evidence="11">
        <text>O-phospho-L-tyrosyl-[protein] + H2O = L-tyrosyl-[protein] + phosphate</text>
        <dbReference type="Rhea" id="RHEA:10684"/>
        <dbReference type="Rhea" id="RHEA-COMP:10136"/>
        <dbReference type="Rhea" id="RHEA-COMP:20101"/>
        <dbReference type="ChEBI" id="CHEBI:15377"/>
        <dbReference type="ChEBI" id="CHEBI:43474"/>
        <dbReference type="ChEBI" id="CHEBI:46858"/>
        <dbReference type="ChEBI" id="CHEBI:61978"/>
        <dbReference type="EC" id="3.1.3.48"/>
    </reaction>
</comment>
<feature type="domain" description="Fibronectin type-III" evidence="16">
    <location>
        <begin position="280"/>
        <end position="375"/>
    </location>
</feature>
<evidence type="ECO:0000256" key="2">
    <source>
        <dbReference type="ARBA" id="ARBA00013064"/>
    </source>
</evidence>
<dbReference type="Gene3D" id="3.90.190.10">
    <property type="entry name" value="Protein tyrosine phosphatase superfamily"/>
    <property type="match status" value="1"/>
</dbReference>
<dbReference type="OrthoDB" id="8609993at2759"/>
<feature type="domain" description="Fibronectin type-III" evidence="16">
    <location>
        <begin position="939"/>
        <end position="1032"/>
    </location>
</feature>
<dbReference type="Pfam" id="PF00041">
    <property type="entry name" value="fn3"/>
    <property type="match status" value="6"/>
</dbReference>
<dbReference type="InterPro" id="IPR036116">
    <property type="entry name" value="FN3_sf"/>
</dbReference>
<dbReference type="SMART" id="SM00060">
    <property type="entry name" value="FN3"/>
    <property type="match status" value="11"/>
</dbReference>
<dbReference type="OMA" id="QLITDTH"/>
<proteinExistence type="predicted"/>
<dbReference type="Proteomes" id="UP000198287">
    <property type="component" value="Unassembled WGS sequence"/>
</dbReference>
<sequence>MITLFDEDSQSRLVGMEEEEGADSGEENETTHSCYSEISGESSQFVRNSFHQKVPFNRRKVRLKGAPYGISKLFTTPTSSFPFTFACLCVTSLLTLSAFNQVCDGADLAIQIPVSEYQDLEGVYRLDYNPPIGFPAPNKTFKADQISNAISFTQGLPGTKYHFRLHYTNNTINDWLTWTASITTTPDPPANLSINVRPNKHVHLTWDPPSVGGYSKFKLRLIPLSDREIAQPRNFIEEKPPVILRDLVAGASYEIQLFTMFENKESTAYISGNFTTKPNTPGRFIVWYRNETTLLVLWQPPYPPGVFSGYKVQIDPLDAVESVLYVPKEGDPPGPAQAAFNNLIPGRAYNISVETVSEDQISQPTTAQYRTVPLRPGNITFDLDLITPYSFQVAWLPPTGYSEFDRYQVQKGGLKNQTPLTILKDAPTVATFDKNLEPGHTYSINVKTFSDKVPSWTTSANVTTRPLPVQGVVNTTDPVTGDILIEWMPDSTSKQDHYRITSQEAEAFGGDVNSVLVEEPRFLMSSLFPGRNYSISIQAVSNGMESEEVTVFQATRPSSPIVENITAVDRGLTISWKSDVTSKQEMYLVIYKRNDTGEIFNATTVEGQIVVSDLYPGAAYNIQLFAVSHGLLSERHDYFQTVFPNPPRNLTAVRVSNSSISIRWLPPVNSLYSGYILRYRTNDNDTWSEISLPNNLVEKEVTNLLPGEKYIVRVNTVSYRAEPSNPQQIIQTVRPGGVQNVKQDIDANNITLSWNRPTGRIESYNIKWTAIDRIPIESDEEEGENETDFGKSELLRGEKVVTQDVWEEIVKIPIFPLMSGVAYTINVDTISYGMKGDDYNTTIRTLPLITSEVYIVNNINMKSEVTLRFTATPPSISLFDRYRFQLSDPSIPPKEKLANETDRKVTFDGLVPGRLYNFTIWTVSKDVTSRPLLRHDRLYPESITKINATYISDREITLEWDMPTGDYDAFEVQYINADDRLVDNLTLHPSITITGLRPFRNYTFTVIVQCGSDVNVLRKSNPVSAVFSTKESKPGMVQHFKPIEVLPNNITFEWTLSDAFHNGILTSYVINYGVKDYPLNGSRRFTPRESRGTIVGLSPGVTYIFGIEAHTKIGAGQPKLITQKMPIRAPPYPDPGVTPEEVSRTSSTIKIRFRHNYFSNKNGEVKKYTIIVAEDKEFETNPEPEQPRSWVDVQSYSRWPAYMVVEPYNPFSKRNPVSDFEIGTNKSCSTDVKGYCNGPLRGGRTYHVKIRAFTDDDKFSDTGFKVMATDQDNAWLILALSIPFSLLLIFVVCFIYVRRHCNRPDRFCNKRPKPIQHEPTSLSESIVDTTRPVKLKDFAEHYRLMSADSDFRFSEEFEELKRVGREQVCAAADLPVNRPKNRFTNILPYDHSRFKLQPTDDDEGSDYINANYVTGNNSPREFIVTQGTLPSTRDDFWRMCWESNSRAIVMLTRCVEKGREKCDRYWPSDTMPQYYGDIQVQILNESRYPDWIISEFRLQRGDQARLIKHFHFVTWPDFGVPDPPQILVKFVRAFRERVQPEDRVRPIVVHCSAGVGRSGTFIALDRILQRTRVSDMVDIFGIVHQMRRERVWMVQTEQQYICIHQCLLTVLEGKENEIPTPREIHSNEGYEDDEGIAESGM</sequence>
<feature type="domain" description="Fibronectin type-III" evidence="16">
    <location>
        <begin position="465"/>
        <end position="559"/>
    </location>
</feature>
<accession>A0A226E649</accession>
<dbReference type="PROSITE" id="PS50056">
    <property type="entry name" value="TYR_PHOSPHATASE_2"/>
    <property type="match status" value="1"/>
</dbReference>
<dbReference type="InterPro" id="IPR013783">
    <property type="entry name" value="Ig-like_fold"/>
</dbReference>
<dbReference type="InterPro" id="IPR029021">
    <property type="entry name" value="Prot-tyrosine_phosphatase-like"/>
</dbReference>
<evidence type="ECO:0000259" key="15">
    <source>
        <dbReference type="PROSITE" id="PS50056"/>
    </source>
</evidence>
<dbReference type="InterPro" id="IPR000242">
    <property type="entry name" value="PTP_cat"/>
</dbReference>
<dbReference type="CDD" id="cd00063">
    <property type="entry name" value="FN3"/>
    <property type="match status" value="9"/>
</dbReference>
<keyword evidence="10" id="KW-0325">Glycoprotein</keyword>
<dbReference type="SUPFAM" id="SSF52799">
    <property type="entry name" value="(Phosphotyrosine protein) phosphatases II"/>
    <property type="match status" value="1"/>
</dbReference>
<keyword evidence="4" id="KW-0732">Signal</keyword>
<keyword evidence="8 13" id="KW-1133">Transmembrane helix</keyword>
<evidence type="ECO:0000256" key="11">
    <source>
        <dbReference type="ARBA" id="ARBA00051722"/>
    </source>
</evidence>
<dbReference type="SMART" id="SM00194">
    <property type="entry name" value="PTPc"/>
    <property type="match status" value="1"/>
</dbReference>
<organism evidence="17 18">
    <name type="scientific">Folsomia candida</name>
    <name type="common">Springtail</name>
    <dbReference type="NCBI Taxonomy" id="158441"/>
    <lineage>
        <taxon>Eukaryota</taxon>
        <taxon>Metazoa</taxon>
        <taxon>Ecdysozoa</taxon>
        <taxon>Arthropoda</taxon>
        <taxon>Hexapoda</taxon>
        <taxon>Collembola</taxon>
        <taxon>Entomobryomorpha</taxon>
        <taxon>Isotomoidea</taxon>
        <taxon>Isotomidae</taxon>
        <taxon>Proisotominae</taxon>
        <taxon>Folsomia</taxon>
    </lineage>
</organism>
<dbReference type="GO" id="GO:0016020">
    <property type="term" value="C:membrane"/>
    <property type="evidence" value="ECO:0007669"/>
    <property type="project" value="UniProtKB-SubCell"/>
</dbReference>
<dbReference type="CDD" id="cd14548">
    <property type="entry name" value="R3-PTPc"/>
    <property type="match status" value="1"/>
</dbReference>
<dbReference type="PANTHER" id="PTHR46957:SF3">
    <property type="entry name" value="CYTOKINE RECEPTOR"/>
    <property type="match status" value="1"/>
</dbReference>
<name>A0A226E649_FOLCA</name>
<dbReference type="PANTHER" id="PTHR46957">
    <property type="entry name" value="CYTOKINE RECEPTOR"/>
    <property type="match status" value="1"/>
</dbReference>
<evidence type="ECO:0000256" key="5">
    <source>
        <dbReference type="ARBA" id="ARBA00022737"/>
    </source>
</evidence>
<feature type="domain" description="Fibronectin type-III" evidence="16">
    <location>
        <begin position="646"/>
        <end position="735"/>
    </location>
</feature>
<evidence type="ECO:0000256" key="10">
    <source>
        <dbReference type="ARBA" id="ARBA00023180"/>
    </source>
</evidence>
<comment type="subcellular location">
    <subcellularLocation>
        <location evidence="1">Membrane</location>
        <topology evidence="1">Single-pass type I membrane protein</topology>
    </subcellularLocation>
</comment>